<dbReference type="InterPro" id="IPR001216">
    <property type="entry name" value="P-phosphate_BS"/>
</dbReference>
<dbReference type="Proteomes" id="UP001225034">
    <property type="component" value="Unassembled WGS sequence"/>
</dbReference>
<dbReference type="InterPro" id="IPR001926">
    <property type="entry name" value="TrpB-like_PALP"/>
</dbReference>
<protein>
    <submittedName>
        <fullName evidence="4">O-acetylserine dependent cystathionine beta-synthase</fullName>
    </submittedName>
</protein>
<dbReference type="SUPFAM" id="SSF53686">
    <property type="entry name" value="Tryptophan synthase beta subunit-like PLP-dependent enzymes"/>
    <property type="match status" value="1"/>
</dbReference>
<evidence type="ECO:0000313" key="4">
    <source>
        <dbReference type="EMBL" id="MDQ0208239.1"/>
    </source>
</evidence>
<evidence type="ECO:0000256" key="2">
    <source>
        <dbReference type="ARBA" id="ARBA00022898"/>
    </source>
</evidence>
<dbReference type="Pfam" id="PF00291">
    <property type="entry name" value="PALP"/>
    <property type="match status" value="1"/>
</dbReference>
<dbReference type="PANTHER" id="PTHR10314">
    <property type="entry name" value="CYSTATHIONINE BETA-SYNTHASE"/>
    <property type="match status" value="1"/>
</dbReference>
<dbReference type="Gene3D" id="3.40.50.1100">
    <property type="match status" value="2"/>
</dbReference>
<evidence type="ECO:0000256" key="1">
    <source>
        <dbReference type="ARBA" id="ARBA00001933"/>
    </source>
</evidence>
<dbReference type="EMBL" id="JAUSUA010000004">
    <property type="protein sequence ID" value="MDQ0208239.1"/>
    <property type="molecule type" value="Genomic_DNA"/>
</dbReference>
<dbReference type="PROSITE" id="PS00901">
    <property type="entry name" value="CYS_SYNTHASE"/>
    <property type="match status" value="1"/>
</dbReference>
<proteinExistence type="predicted"/>
<keyword evidence="2" id="KW-0663">Pyridoxal phosphate</keyword>
<name>A0ABT9YKR5_9BACI</name>
<gene>
    <name evidence="4" type="ORF">J2S05_003048</name>
</gene>
<evidence type="ECO:0000313" key="5">
    <source>
        <dbReference type="Proteomes" id="UP001225034"/>
    </source>
</evidence>
<comment type="caution">
    <text evidence="4">The sequence shown here is derived from an EMBL/GenBank/DDBJ whole genome shotgun (WGS) entry which is preliminary data.</text>
</comment>
<reference evidence="4 5" key="1">
    <citation type="submission" date="2023-07" db="EMBL/GenBank/DDBJ databases">
        <title>Genomic Encyclopedia of Type Strains, Phase IV (KMG-IV): sequencing the most valuable type-strain genomes for metagenomic binning, comparative biology and taxonomic classification.</title>
        <authorList>
            <person name="Goeker M."/>
        </authorList>
    </citation>
    <scope>NUCLEOTIDE SEQUENCE [LARGE SCALE GENOMIC DNA]</scope>
    <source>
        <strain evidence="4 5">DSM 19154</strain>
    </source>
</reference>
<accession>A0ABT9YKR5</accession>
<sequence>MIGWTPIVEIRYVPLPNRVRVLAKLEYLNPGGSVKDRLGAYLLKHALNEKHISPKGNIIEPTAGNTGIGLALAAVGTDITVYCIVPEGFSLEKQQMMRALGAKVIQTPRSLGMQGAIDYAHSLSQKLPDSYCPEQFSNTANPLTYYETLAPELWSQVDGEIDIFVAGAGTGGTFTGTAKYLKEKNAAIRTVIVEPEGSILNGGKPGPHRTEGIGMDRVSPIIQTDLFDGIHTIQDKDAFQIVRELARKEGLLVGSSSGAAFQAAVREAKSAPEGTTVVTIFPDGSERYLSTGIYEEEKDEKEN</sequence>
<feature type="domain" description="Tryptophan synthase beta chain-like PALP" evidence="3">
    <location>
        <begin position="2"/>
        <end position="283"/>
    </location>
</feature>
<keyword evidence="5" id="KW-1185">Reference proteome</keyword>
<dbReference type="CDD" id="cd01561">
    <property type="entry name" value="CBS_like"/>
    <property type="match status" value="1"/>
</dbReference>
<dbReference type="InterPro" id="IPR050214">
    <property type="entry name" value="Cys_Synth/Cystath_Beta-Synth"/>
</dbReference>
<organism evidence="4 5">
    <name type="scientific">Alkalicoccobacillus murimartini</name>
    <dbReference type="NCBI Taxonomy" id="171685"/>
    <lineage>
        <taxon>Bacteria</taxon>
        <taxon>Bacillati</taxon>
        <taxon>Bacillota</taxon>
        <taxon>Bacilli</taxon>
        <taxon>Bacillales</taxon>
        <taxon>Bacillaceae</taxon>
        <taxon>Alkalicoccobacillus</taxon>
    </lineage>
</organism>
<comment type="cofactor">
    <cofactor evidence="1">
        <name>pyridoxal 5'-phosphate</name>
        <dbReference type="ChEBI" id="CHEBI:597326"/>
    </cofactor>
</comment>
<dbReference type="InterPro" id="IPR036052">
    <property type="entry name" value="TrpB-like_PALP_sf"/>
</dbReference>
<evidence type="ECO:0000259" key="3">
    <source>
        <dbReference type="Pfam" id="PF00291"/>
    </source>
</evidence>